<comment type="caution">
    <text evidence="2">The sequence shown here is derived from an EMBL/GenBank/DDBJ whole genome shotgun (WGS) entry which is preliminary data.</text>
</comment>
<accession>A0AAV2AXZ2</accession>
<feature type="compositionally biased region" description="Low complexity" evidence="1">
    <location>
        <begin position="107"/>
        <end position="119"/>
    </location>
</feature>
<evidence type="ECO:0000313" key="3">
    <source>
        <dbReference type="Proteomes" id="UP001497382"/>
    </source>
</evidence>
<gene>
    <name evidence="2" type="ORF">LARSCL_LOCUS15003</name>
</gene>
<feature type="compositionally biased region" description="Low complexity" evidence="1">
    <location>
        <begin position="1"/>
        <end position="17"/>
    </location>
</feature>
<organism evidence="2 3">
    <name type="scientific">Larinioides sclopetarius</name>
    <dbReference type="NCBI Taxonomy" id="280406"/>
    <lineage>
        <taxon>Eukaryota</taxon>
        <taxon>Metazoa</taxon>
        <taxon>Ecdysozoa</taxon>
        <taxon>Arthropoda</taxon>
        <taxon>Chelicerata</taxon>
        <taxon>Arachnida</taxon>
        <taxon>Araneae</taxon>
        <taxon>Araneomorphae</taxon>
        <taxon>Entelegynae</taxon>
        <taxon>Araneoidea</taxon>
        <taxon>Araneidae</taxon>
        <taxon>Larinioides</taxon>
    </lineage>
</organism>
<evidence type="ECO:0000256" key="1">
    <source>
        <dbReference type="SAM" id="MobiDB-lite"/>
    </source>
</evidence>
<name>A0AAV2AXZ2_9ARAC</name>
<reference evidence="2 3" key="1">
    <citation type="submission" date="2024-04" db="EMBL/GenBank/DDBJ databases">
        <authorList>
            <person name="Rising A."/>
            <person name="Reimegard J."/>
            <person name="Sonavane S."/>
            <person name="Akerstrom W."/>
            <person name="Nylinder S."/>
            <person name="Hedman E."/>
            <person name="Kallberg Y."/>
        </authorList>
    </citation>
    <scope>NUCLEOTIDE SEQUENCE [LARGE SCALE GENOMIC DNA]</scope>
</reference>
<protein>
    <submittedName>
        <fullName evidence="2">Uncharacterized protein</fullName>
    </submittedName>
</protein>
<sequence>MEISTMSSEPSTSSDPSLLYSEFVDTDPVERIVEAAENKKKEKPVIKFTKSLVLARVIGLLSALKESEKELKKKPEEERNIEICEEGAPVVEMNVAILKESTDDKSTTAIECTESSSESSDSDDSDTDTKTDLPGCFSGIFEKDASDNKIFKLVATEPTISESSGSPSEEKVFQLSKDLKSENIIIENTLTNSELEQPPAKKICVM</sequence>
<evidence type="ECO:0000313" key="2">
    <source>
        <dbReference type="EMBL" id="CAL1287763.1"/>
    </source>
</evidence>
<feature type="region of interest" description="Disordered" evidence="1">
    <location>
        <begin position="104"/>
        <end position="130"/>
    </location>
</feature>
<dbReference type="AlphaFoldDB" id="A0AAV2AXZ2"/>
<keyword evidence="3" id="KW-1185">Reference proteome</keyword>
<dbReference type="EMBL" id="CAXIEN010000221">
    <property type="protein sequence ID" value="CAL1287763.1"/>
    <property type="molecule type" value="Genomic_DNA"/>
</dbReference>
<feature type="region of interest" description="Disordered" evidence="1">
    <location>
        <begin position="1"/>
        <end position="21"/>
    </location>
</feature>
<proteinExistence type="predicted"/>
<dbReference type="Proteomes" id="UP001497382">
    <property type="component" value="Unassembled WGS sequence"/>
</dbReference>